<evidence type="ECO:0000313" key="2">
    <source>
        <dbReference type="Proteomes" id="UP000051221"/>
    </source>
</evidence>
<proteinExistence type="predicted"/>
<dbReference type="InParanoid" id="A0A0Q2RP18"/>
<dbReference type="EMBL" id="LKHS01000009">
    <property type="protein sequence ID" value="KQH85718.1"/>
    <property type="molecule type" value="Genomic_DNA"/>
</dbReference>
<sequence>MNPILALLKENNISDQQIGELFQALTQNPLAAMMTLSQLGLPQEKLQLLMGQVMQNPALIKEAVEELGLDFSKVEAAKAKLQQ</sequence>
<organism evidence="1 2">
    <name type="scientific">Vibrio furnissii</name>
    <dbReference type="NCBI Taxonomy" id="29494"/>
    <lineage>
        <taxon>Bacteria</taxon>
        <taxon>Pseudomonadati</taxon>
        <taxon>Pseudomonadota</taxon>
        <taxon>Gammaproteobacteria</taxon>
        <taxon>Vibrionales</taxon>
        <taxon>Vibrionaceae</taxon>
        <taxon>Vibrio</taxon>
    </lineage>
</organism>
<dbReference type="AlphaFoldDB" id="A0A0Q2RP18"/>
<name>A0A0Q2RP18_VIBFU</name>
<dbReference type="Pfam" id="PF11212">
    <property type="entry name" value="DUF2999"/>
    <property type="match status" value="1"/>
</dbReference>
<dbReference type="OMA" id="ENPMMAM"/>
<evidence type="ECO:0008006" key="3">
    <source>
        <dbReference type="Google" id="ProtNLM"/>
    </source>
</evidence>
<dbReference type="OrthoDB" id="5824652at2"/>
<comment type="caution">
    <text evidence="1">The sequence shown here is derived from an EMBL/GenBank/DDBJ whole genome shotgun (WGS) entry which is preliminary data.</text>
</comment>
<reference evidence="1 2" key="1">
    <citation type="submission" date="2015-08" db="EMBL/GenBank/DDBJ databases">
        <title>Antibacterial properties of a collection of Vibrionaceae strains.</title>
        <authorList>
            <person name="Giubergia S."/>
        </authorList>
    </citation>
    <scope>NUCLEOTIDE SEQUENCE [LARGE SCALE GENOMIC DNA]</scope>
    <source>
        <strain evidence="1 2">S0821</strain>
    </source>
</reference>
<dbReference type="GeneID" id="50536097"/>
<accession>A0A0Q2RP18</accession>
<gene>
    <name evidence="1" type="ORF">AMR76_10540</name>
</gene>
<dbReference type="InterPro" id="IPR021376">
    <property type="entry name" value="DUF2999"/>
</dbReference>
<dbReference type="RefSeq" id="WP_014204693.1">
    <property type="nucleotide sequence ID" value="NZ_CABLCD010000013.1"/>
</dbReference>
<dbReference type="Proteomes" id="UP000051221">
    <property type="component" value="Unassembled WGS sequence"/>
</dbReference>
<keyword evidence="2" id="KW-1185">Reference proteome</keyword>
<protein>
    <recommendedName>
        <fullName evidence="3">FAD/FMN-containing dehydrogenase</fullName>
    </recommendedName>
</protein>
<evidence type="ECO:0000313" key="1">
    <source>
        <dbReference type="EMBL" id="KQH85718.1"/>
    </source>
</evidence>